<sequence length="310" mass="33311">MTGGFLGELGKRLAEKWLSLLVLPGALFLAVAAAGRVLGHGHPFDVDRLTDRVTAWAKAPVVSTVGGQVVLIAAILLGAAAAGVVAQALGSALERVVLAAGWQSLPGPLRRPVRAWVERRQRRWEAARDRYRSAREAAARALATRRRVDPGERHGAYRAMARIAPERPDRPTWSGDRLHAVAVRLDRDLDLDLPVVWPVLWMHVAPETRAEITAGRQAVTSAAALGGWALLYLPLLCWWWPAAVIAAGVGLTSRARLRAALEGYAQTVEATARLHAAGLARELGVADDTVHGSEAGAALTRHLRGHVLQN</sequence>
<proteinExistence type="predicted"/>
<evidence type="ECO:0000256" key="1">
    <source>
        <dbReference type="SAM" id="Phobius"/>
    </source>
</evidence>
<dbReference type="KEGG" id="scad:DN051_06815"/>
<accession>A0A2Z4IW39</accession>
<gene>
    <name evidence="2" type="ORF">DN051_06815</name>
</gene>
<name>A0A2Z4IW39_9ACTN</name>
<organism evidence="2 3">
    <name type="scientific">Streptomyces cadmiisoli</name>
    <dbReference type="NCBI Taxonomy" id="2184053"/>
    <lineage>
        <taxon>Bacteria</taxon>
        <taxon>Bacillati</taxon>
        <taxon>Actinomycetota</taxon>
        <taxon>Actinomycetes</taxon>
        <taxon>Kitasatosporales</taxon>
        <taxon>Streptomycetaceae</taxon>
        <taxon>Streptomyces</taxon>
        <taxon>Streptomyces aurantiacus group</taxon>
    </lineage>
</organism>
<keyword evidence="1" id="KW-0812">Transmembrane</keyword>
<dbReference type="AlphaFoldDB" id="A0A2Z4IW39"/>
<feature type="transmembrane region" description="Helical" evidence="1">
    <location>
        <begin position="17"/>
        <end position="38"/>
    </location>
</feature>
<feature type="transmembrane region" description="Helical" evidence="1">
    <location>
        <begin position="59"/>
        <end position="86"/>
    </location>
</feature>
<keyword evidence="3" id="KW-1185">Reference proteome</keyword>
<evidence type="ECO:0008006" key="4">
    <source>
        <dbReference type="Google" id="ProtNLM"/>
    </source>
</evidence>
<dbReference type="EMBL" id="CP030073">
    <property type="protein sequence ID" value="AWW36383.1"/>
    <property type="molecule type" value="Genomic_DNA"/>
</dbReference>
<evidence type="ECO:0000313" key="2">
    <source>
        <dbReference type="EMBL" id="AWW36383.1"/>
    </source>
</evidence>
<feature type="transmembrane region" description="Helical" evidence="1">
    <location>
        <begin position="229"/>
        <end position="251"/>
    </location>
</feature>
<dbReference type="RefSeq" id="WP_112438242.1">
    <property type="nucleotide sequence ID" value="NZ_CP030073.1"/>
</dbReference>
<evidence type="ECO:0000313" key="3">
    <source>
        <dbReference type="Proteomes" id="UP000249616"/>
    </source>
</evidence>
<dbReference type="Proteomes" id="UP000249616">
    <property type="component" value="Chromosome"/>
</dbReference>
<keyword evidence="1" id="KW-0472">Membrane</keyword>
<reference evidence="2 3" key="1">
    <citation type="journal article" date="2019" name="Int. J. Syst. Evol. Microbiol.">
        <title>Streptomyces cadmiisoli sp. nov., a novel actinomycete isolated from cadmium-contaminated soil.</title>
        <authorList>
            <person name="Li K."/>
            <person name="Tang X."/>
            <person name="Zhao J."/>
            <person name="Guo Y."/>
            <person name="Tang Y."/>
            <person name="Gao J."/>
        </authorList>
    </citation>
    <scope>NUCLEOTIDE SEQUENCE [LARGE SCALE GENOMIC DNA]</scope>
    <source>
        <strain evidence="2 3">ZFG47</strain>
    </source>
</reference>
<keyword evidence="1" id="KW-1133">Transmembrane helix</keyword>
<protein>
    <recommendedName>
        <fullName evidence="4">Vegetative cell wall protein gp1</fullName>
    </recommendedName>
</protein>